<keyword evidence="1" id="KW-0812">Transmembrane</keyword>
<comment type="caution">
    <text evidence="5">The sequence shown here is derived from an EMBL/GenBank/DDBJ whole genome shotgun (WGS) entry which is preliminary data.</text>
</comment>
<feature type="transmembrane region" description="Helical" evidence="1">
    <location>
        <begin position="192"/>
        <end position="211"/>
    </location>
</feature>
<keyword evidence="6" id="KW-1185">Reference proteome</keyword>
<gene>
    <name evidence="4" type="ORF">EDS130_LOCUS21250</name>
    <name evidence="5" type="ORF">XAT740_LOCUS27653</name>
</gene>
<keyword evidence="2" id="KW-0732">Signal</keyword>
<evidence type="ECO:0000313" key="6">
    <source>
        <dbReference type="Proteomes" id="UP000663828"/>
    </source>
</evidence>
<dbReference type="EMBL" id="CAJNOR010002322">
    <property type="protein sequence ID" value="CAF1277894.1"/>
    <property type="molecule type" value="Genomic_DNA"/>
</dbReference>
<feature type="signal peptide" evidence="2">
    <location>
        <begin position="1"/>
        <end position="18"/>
    </location>
</feature>
<dbReference type="EMBL" id="CAJNOJ010000107">
    <property type="protein sequence ID" value="CAF1124819.1"/>
    <property type="molecule type" value="Genomic_DNA"/>
</dbReference>
<evidence type="ECO:0000259" key="3">
    <source>
        <dbReference type="PROSITE" id="PS00022"/>
    </source>
</evidence>
<sequence length="219" mass="24338">MSLVAYSTFLLLLKFITCLELKSTVCAGKNATSTRIREFCEEQGGSIIHRCCLGPDDATFIAVDLTESNLTAVPDFTDYANFNVSVIDLRLNPQLEPTPDNDFLGLTNLNELILPPQFDCPGHHHVWELIANTTDPLGINCTHQVDFCANSTDVCAEQASYCSINGPNHFLCLCKEEYHGYKCLRKGTFPSGVFYGTTVAVTVVASIFLYWTQRRHVKS</sequence>
<organism evidence="5 6">
    <name type="scientific">Adineta ricciae</name>
    <name type="common">Rotifer</name>
    <dbReference type="NCBI Taxonomy" id="249248"/>
    <lineage>
        <taxon>Eukaryota</taxon>
        <taxon>Metazoa</taxon>
        <taxon>Spiralia</taxon>
        <taxon>Gnathifera</taxon>
        <taxon>Rotifera</taxon>
        <taxon>Eurotatoria</taxon>
        <taxon>Bdelloidea</taxon>
        <taxon>Adinetida</taxon>
        <taxon>Adinetidae</taxon>
        <taxon>Adineta</taxon>
    </lineage>
</organism>
<reference evidence="5" key="1">
    <citation type="submission" date="2021-02" db="EMBL/GenBank/DDBJ databases">
        <authorList>
            <person name="Nowell W R."/>
        </authorList>
    </citation>
    <scope>NUCLEOTIDE SEQUENCE</scope>
</reference>
<accession>A0A815C2C6</accession>
<dbReference type="Proteomes" id="UP000663828">
    <property type="component" value="Unassembled WGS sequence"/>
</dbReference>
<dbReference type="AlphaFoldDB" id="A0A815C2C6"/>
<dbReference type="PANTHER" id="PTHR15926:SF1">
    <property type="entry name" value="ALL-TRANS RETINOIC ACID-INDUCED DIFFERENTIATION FACTOR"/>
    <property type="match status" value="1"/>
</dbReference>
<dbReference type="OrthoDB" id="9989713at2759"/>
<feature type="domain" description="EGF-like" evidence="3">
    <location>
        <begin position="172"/>
        <end position="183"/>
    </location>
</feature>
<evidence type="ECO:0000313" key="5">
    <source>
        <dbReference type="EMBL" id="CAF1277894.1"/>
    </source>
</evidence>
<feature type="chain" id="PRO_5035604088" description="EGF-like domain-containing protein" evidence="2">
    <location>
        <begin position="19"/>
        <end position="219"/>
    </location>
</feature>
<dbReference type="Proteomes" id="UP000663852">
    <property type="component" value="Unassembled WGS sequence"/>
</dbReference>
<dbReference type="PANTHER" id="PTHR15926">
    <property type="entry name" value="ALL-TRANS RETINOIC ACID-INDUCED DIFFERENTIATION FACTOR"/>
    <property type="match status" value="1"/>
</dbReference>
<keyword evidence="1" id="KW-0472">Membrane</keyword>
<name>A0A815C2C6_ADIRI</name>
<keyword evidence="1" id="KW-1133">Transmembrane helix</keyword>
<evidence type="ECO:0000313" key="4">
    <source>
        <dbReference type="EMBL" id="CAF1124819.1"/>
    </source>
</evidence>
<dbReference type="PROSITE" id="PS00022">
    <property type="entry name" value="EGF_1"/>
    <property type="match status" value="1"/>
</dbReference>
<proteinExistence type="predicted"/>
<dbReference type="InterPro" id="IPR000742">
    <property type="entry name" value="EGF"/>
</dbReference>
<evidence type="ECO:0000256" key="1">
    <source>
        <dbReference type="SAM" id="Phobius"/>
    </source>
</evidence>
<protein>
    <recommendedName>
        <fullName evidence="3">EGF-like domain-containing protein</fullName>
    </recommendedName>
</protein>
<evidence type="ECO:0000256" key="2">
    <source>
        <dbReference type="SAM" id="SignalP"/>
    </source>
</evidence>
<dbReference type="InterPro" id="IPR042350">
    <property type="entry name" value="ATRAID"/>
</dbReference>